<protein>
    <submittedName>
        <fullName evidence="8">OmpA family protein</fullName>
    </submittedName>
</protein>
<name>A0ABY6CWY1_9BACT</name>
<evidence type="ECO:0000259" key="7">
    <source>
        <dbReference type="PROSITE" id="PS51123"/>
    </source>
</evidence>
<dbReference type="InterPro" id="IPR008969">
    <property type="entry name" value="CarboxyPept-like_regulatory"/>
</dbReference>
<dbReference type="InterPro" id="IPR011990">
    <property type="entry name" value="TPR-like_helical_dom_sf"/>
</dbReference>
<evidence type="ECO:0000256" key="2">
    <source>
        <dbReference type="ARBA" id="ARBA00023136"/>
    </source>
</evidence>
<evidence type="ECO:0000256" key="6">
    <source>
        <dbReference type="SAM" id="SignalP"/>
    </source>
</evidence>
<comment type="subcellular location">
    <subcellularLocation>
        <location evidence="1">Cell outer membrane</location>
    </subcellularLocation>
</comment>
<dbReference type="SUPFAM" id="SSF48452">
    <property type="entry name" value="TPR-like"/>
    <property type="match status" value="1"/>
</dbReference>
<dbReference type="InterPro" id="IPR036737">
    <property type="entry name" value="OmpA-like_sf"/>
</dbReference>
<evidence type="ECO:0000256" key="4">
    <source>
        <dbReference type="PROSITE-ProRule" id="PRU00339"/>
    </source>
</evidence>
<dbReference type="SUPFAM" id="SSF82171">
    <property type="entry name" value="DPP6 N-terminal domain-like"/>
    <property type="match status" value="1"/>
</dbReference>
<dbReference type="PROSITE" id="PS51123">
    <property type="entry name" value="OMPA_2"/>
    <property type="match status" value="1"/>
</dbReference>
<dbReference type="RefSeq" id="WP_263050172.1">
    <property type="nucleotide sequence ID" value="NZ_CP106735.1"/>
</dbReference>
<dbReference type="InterPro" id="IPR006665">
    <property type="entry name" value="OmpA-like"/>
</dbReference>
<dbReference type="SUPFAM" id="SSF49464">
    <property type="entry name" value="Carboxypeptidase regulatory domain-like"/>
    <property type="match status" value="1"/>
</dbReference>
<feature type="chain" id="PRO_5046407905" evidence="6">
    <location>
        <begin position="20"/>
        <end position="637"/>
    </location>
</feature>
<evidence type="ECO:0000313" key="9">
    <source>
        <dbReference type="Proteomes" id="UP001062165"/>
    </source>
</evidence>
<evidence type="ECO:0000256" key="1">
    <source>
        <dbReference type="ARBA" id="ARBA00004442"/>
    </source>
</evidence>
<dbReference type="Gene3D" id="1.25.40.10">
    <property type="entry name" value="Tetratricopeptide repeat domain"/>
    <property type="match status" value="1"/>
</dbReference>
<evidence type="ECO:0000256" key="5">
    <source>
        <dbReference type="PROSITE-ProRule" id="PRU00473"/>
    </source>
</evidence>
<dbReference type="Pfam" id="PF07676">
    <property type="entry name" value="PD40"/>
    <property type="match status" value="4"/>
</dbReference>
<dbReference type="Proteomes" id="UP001062165">
    <property type="component" value="Chromosome"/>
</dbReference>
<dbReference type="Gene3D" id="3.30.1330.60">
    <property type="entry name" value="OmpA-like domain"/>
    <property type="match status" value="1"/>
</dbReference>
<dbReference type="Pfam" id="PF13432">
    <property type="entry name" value="TPR_16"/>
    <property type="match status" value="1"/>
</dbReference>
<dbReference type="CDD" id="cd07185">
    <property type="entry name" value="OmpA_C-like"/>
    <property type="match status" value="1"/>
</dbReference>
<dbReference type="InterPro" id="IPR006664">
    <property type="entry name" value="OMP_bac"/>
</dbReference>
<dbReference type="PRINTS" id="PR01021">
    <property type="entry name" value="OMPADOMAIN"/>
</dbReference>
<dbReference type="PANTHER" id="PTHR30329">
    <property type="entry name" value="STATOR ELEMENT OF FLAGELLAR MOTOR COMPLEX"/>
    <property type="match status" value="1"/>
</dbReference>
<feature type="signal peptide" evidence="6">
    <location>
        <begin position="1"/>
        <end position="19"/>
    </location>
</feature>
<dbReference type="Gene3D" id="2.120.10.30">
    <property type="entry name" value="TolB, C-terminal domain"/>
    <property type="match status" value="1"/>
</dbReference>
<reference evidence="8" key="1">
    <citation type="submission" date="2022-10" db="EMBL/GenBank/DDBJ databases">
        <title>Comparative genomics and taxonomic characterization of three novel marine species of genus Reichenbachiella exhibiting antioxidant and polysaccharide degradation activities.</title>
        <authorList>
            <person name="Muhammad N."/>
            <person name="Lee Y.-J."/>
            <person name="Ko J."/>
            <person name="Kim S.-G."/>
        </authorList>
    </citation>
    <scope>NUCLEOTIDE SEQUENCE</scope>
    <source>
        <strain evidence="8">Wsw4-B4</strain>
    </source>
</reference>
<sequence>MRILGIVFLCSILAFNLQAQSYGDAFKEGGKYYKHARYEEAIEKFNEALKYDSRSDKAWFYLAMSFKRNNQPEQAAIAFEKLRGVNSDYNPAFYFEGGEVFIELDRLSRAERYFETFLERYPDTPNNTMKRHEAKNRLIYAQKSREVREQPNTTPDPVLVSQLNSNSNDYAPQVNPMGTRLYFTSVRQGGFDNVQDSSRSNHFGEDIYVSNMKGDMWSMPAMLPEPINSINDDFGSAFTGDGQTMVYVRCGGDESVGNCDLYITTLDGTQWSEPVNMGNVVNSKDWDSQPTISSDGTRIIFTSSRDGGYGGADLYMTEINHLGDWGIPQNLGGTINTPLSDNSPFLAADGKTLYYATSGHPGYGGADIFYSVFENGKWAKPINLGAPINSSGEDKNFSISGSGIGYFSSSRDSDSYNIYETDLPDYLKPKPTAVIQGIVSNANTDAPLGALVMIEDIDTGELIAINKSNSESGEYLVVLPAGRNYSVSASRDGYFFYSQSFDLPKDTTYQEITKDIGLEPIEKGTKVVLNNIFFESGRAELKPISYVELNKAADLMKKNATMVIEVGGYTDNLGSDDLNLKLSQSRADAVVTYLKLAGVEEARLQAKGYGETMPIADNSTEEGRKANRRTEFVIVEF</sequence>
<dbReference type="SUPFAM" id="SSF103088">
    <property type="entry name" value="OmpA-like"/>
    <property type="match status" value="1"/>
</dbReference>
<evidence type="ECO:0000313" key="8">
    <source>
        <dbReference type="EMBL" id="UXX78426.1"/>
    </source>
</evidence>
<dbReference type="Pfam" id="PF00691">
    <property type="entry name" value="OmpA"/>
    <property type="match status" value="1"/>
</dbReference>
<keyword evidence="9" id="KW-1185">Reference proteome</keyword>
<keyword evidence="4" id="KW-0802">TPR repeat</keyword>
<keyword evidence="6" id="KW-0732">Signal</keyword>
<dbReference type="Gene3D" id="2.60.40.1120">
    <property type="entry name" value="Carboxypeptidase-like, regulatory domain"/>
    <property type="match status" value="1"/>
</dbReference>
<feature type="domain" description="OmpA-like" evidence="7">
    <location>
        <begin position="521"/>
        <end position="637"/>
    </location>
</feature>
<feature type="repeat" description="TPR" evidence="4">
    <location>
        <begin position="22"/>
        <end position="55"/>
    </location>
</feature>
<keyword evidence="2 5" id="KW-0472">Membrane</keyword>
<dbReference type="EMBL" id="CP106735">
    <property type="protein sequence ID" value="UXX78426.1"/>
    <property type="molecule type" value="Genomic_DNA"/>
</dbReference>
<dbReference type="PANTHER" id="PTHR30329:SF21">
    <property type="entry name" value="LIPOPROTEIN YIAD-RELATED"/>
    <property type="match status" value="1"/>
</dbReference>
<accession>A0ABY6CWY1</accession>
<keyword evidence="3" id="KW-0998">Cell outer membrane</keyword>
<evidence type="ECO:0000256" key="3">
    <source>
        <dbReference type="ARBA" id="ARBA00023237"/>
    </source>
</evidence>
<dbReference type="InterPro" id="IPR019734">
    <property type="entry name" value="TPR_rpt"/>
</dbReference>
<dbReference type="InterPro" id="IPR050330">
    <property type="entry name" value="Bact_OuterMem_StrucFunc"/>
</dbReference>
<dbReference type="InterPro" id="IPR011659">
    <property type="entry name" value="WD40"/>
</dbReference>
<gene>
    <name evidence="8" type="ORF">N7E81_13775</name>
</gene>
<feature type="repeat" description="TPR" evidence="4">
    <location>
        <begin position="91"/>
        <end position="124"/>
    </location>
</feature>
<dbReference type="InterPro" id="IPR011042">
    <property type="entry name" value="6-blade_b-propeller_TolB-like"/>
</dbReference>
<proteinExistence type="predicted"/>
<organism evidence="8 9">
    <name type="scientific">Reichenbachiella carrageenanivorans</name>
    <dbReference type="NCBI Taxonomy" id="2979869"/>
    <lineage>
        <taxon>Bacteria</taxon>
        <taxon>Pseudomonadati</taxon>
        <taxon>Bacteroidota</taxon>
        <taxon>Cytophagia</taxon>
        <taxon>Cytophagales</taxon>
        <taxon>Reichenbachiellaceae</taxon>
        <taxon>Reichenbachiella</taxon>
    </lineage>
</organism>
<dbReference type="PROSITE" id="PS50005">
    <property type="entry name" value="TPR"/>
    <property type="match status" value="2"/>
</dbReference>